<dbReference type="Proteomes" id="UP000321574">
    <property type="component" value="Unassembled WGS sequence"/>
</dbReference>
<proteinExistence type="predicted"/>
<sequence length="401" mass="46458">MKKYWKLISLTVLTIIIIGTFYIQSSPKASVFSDIYFKKQAGDVKEIQDVIIEGNLLSEHHSSYIAITNNESTSMNRLPSIYEQIKSDTTPEIERLRKEYGSFMRGKSNSGDFYENDDLLIYIDTIHSPNIINGNANIDIEASVLDKKKQEKRNLDIHFPNEEKYDYIAVNRVWFDGEKIKVVATIDKHPQGELHVYAIDWKTGEIVNDELAFQYAYESNNSNQYTDVHVVDSETTQTDPFFIFEKNTYEDIEAEPDMYESQVIEKELMKYDLQTDKIVKLKLPNELQNIDFPTQNGHLLMFTRQSEKEIEIINYDIQSENIASKRTFDIAGDNSEEAHIKIKNGKIYIVTPYKNMNAEAILFVGDSKTGDTLYRGTLEVDGMKESKNYEFYIEYLGIEDE</sequence>
<dbReference type="RefSeq" id="WP_147668226.1">
    <property type="nucleotide sequence ID" value="NZ_VDUW01000007.1"/>
</dbReference>
<evidence type="ECO:0000313" key="2">
    <source>
        <dbReference type="Proteomes" id="UP000321574"/>
    </source>
</evidence>
<organism evidence="1 2">
    <name type="scientific">Cerasibacillus terrae</name>
    <dbReference type="NCBI Taxonomy" id="2498845"/>
    <lineage>
        <taxon>Bacteria</taxon>
        <taxon>Bacillati</taxon>
        <taxon>Bacillota</taxon>
        <taxon>Bacilli</taxon>
        <taxon>Bacillales</taxon>
        <taxon>Bacillaceae</taxon>
        <taxon>Cerasibacillus</taxon>
    </lineage>
</organism>
<comment type="caution">
    <text evidence="1">The sequence shown here is derived from an EMBL/GenBank/DDBJ whole genome shotgun (WGS) entry which is preliminary data.</text>
</comment>
<name>A0A5C8NT48_9BACI</name>
<keyword evidence="2" id="KW-1185">Reference proteome</keyword>
<dbReference type="AlphaFoldDB" id="A0A5C8NT48"/>
<accession>A0A5C8NT48</accession>
<reference evidence="1 2" key="1">
    <citation type="submission" date="2019-06" db="EMBL/GenBank/DDBJ databases">
        <title>Cerasibacillus sp. nov., isolated from maize field.</title>
        <authorList>
            <person name="Lin S.-Y."/>
            <person name="Tsai C.-F."/>
            <person name="Young C.-C."/>
        </authorList>
    </citation>
    <scope>NUCLEOTIDE SEQUENCE [LARGE SCALE GENOMIC DNA]</scope>
    <source>
        <strain evidence="1 2">CC-CFT480</strain>
    </source>
</reference>
<dbReference type="EMBL" id="VDUW01000007">
    <property type="protein sequence ID" value="TXL63713.1"/>
    <property type="molecule type" value="Genomic_DNA"/>
</dbReference>
<gene>
    <name evidence="1" type="ORF">FHP05_11085</name>
</gene>
<protein>
    <submittedName>
        <fullName evidence="1">Uncharacterized protein</fullName>
    </submittedName>
</protein>
<dbReference type="OrthoDB" id="2433869at2"/>
<evidence type="ECO:0000313" key="1">
    <source>
        <dbReference type="EMBL" id="TXL63713.1"/>
    </source>
</evidence>